<dbReference type="Gene3D" id="3.30.450.20">
    <property type="entry name" value="PAS domain"/>
    <property type="match status" value="1"/>
</dbReference>
<proteinExistence type="predicted"/>
<dbReference type="Pfam" id="PF00512">
    <property type="entry name" value="HisKA"/>
    <property type="match status" value="1"/>
</dbReference>
<dbReference type="InterPro" id="IPR003661">
    <property type="entry name" value="HisK_dim/P_dom"/>
</dbReference>
<dbReference type="SMART" id="SM00388">
    <property type="entry name" value="HisKA"/>
    <property type="match status" value="1"/>
</dbReference>
<feature type="transmembrane region" description="Helical" evidence="9">
    <location>
        <begin position="156"/>
        <end position="178"/>
    </location>
</feature>
<dbReference type="NCBIfam" id="TIGR00229">
    <property type="entry name" value="sensory_box"/>
    <property type="match status" value="1"/>
</dbReference>
<keyword evidence="9" id="KW-0812">Transmembrane</keyword>
<gene>
    <name evidence="11" type="ORF">CVN68_10280</name>
</gene>
<organism evidence="11 12">
    <name type="scientific">Sphingomonas psychrotolerans</name>
    <dbReference type="NCBI Taxonomy" id="1327635"/>
    <lineage>
        <taxon>Bacteria</taxon>
        <taxon>Pseudomonadati</taxon>
        <taxon>Pseudomonadota</taxon>
        <taxon>Alphaproteobacteria</taxon>
        <taxon>Sphingomonadales</taxon>
        <taxon>Sphingomonadaceae</taxon>
        <taxon>Sphingomonas</taxon>
    </lineage>
</organism>
<keyword evidence="9" id="KW-1133">Transmembrane helix</keyword>
<dbReference type="Pfam" id="PF02518">
    <property type="entry name" value="HATPase_c"/>
    <property type="match status" value="1"/>
</dbReference>
<dbReference type="InterPro" id="IPR004358">
    <property type="entry name" value="Sig_transdc_His_kin-like_C"/>
</dbReference>
<evidence type="ECO:0000259" key="10">
    <source>
        <dbReference type="PROSITE" id="PS50109"/>
    </source>
</evidence>
<keyword evidence="7" id="KW-0067">ATP-binding</keyword>
<protein>
    <recommendedName>
        <fullName evidence="2">histidine kinase</fullName>
        <ecNumber evidence="2">2.7.13.3</ecNumber>
    </recommendedName>
</protein>
<dbReference type="InterPro" id="IPR005467">
    <property type="entry name" value="His_kinase_dom"/>
</dbReference>
<dbReference type="InterPro" id="IPR036890">
    <property type="entry name" value="HATPase_C_sf"/>
</dbReference>
<feature type="transmembrane region" description="Helical" evidence="9">
    <location>
        <begin position="83"/>
        <end position="101"/>
    </location>
</feature>
<dbReference type="PANTHER" id="PTHR43065:SF10">
    <property type="entry name" value="PEROXIDE STRESS-ACTIVATED HISTIDINE KINASE MAK3"/>
    <property type="match status" value="1"/>
</dbReference>
<feature type="transmembrane region" description="Helical" evidence="9">
    <location>
        <begin position="256"/>
        <end position="276"/>
    </location>
</feature>
<dbReference type="EMBL" id="CP024923">
    <property type="protein sequence ID" value="ATY32319.1"/>
    <property type="molecule type" value="Genomic_DNA"/>
</dbReference>
<keyword evidence="9" id="KW-0472">Membrane</keyword>
<dbReference type="SUPFAM" id="SSF55785">
    <property type="entry name" value="PYP-like sensor domain (PAS domain)"/>
    <property type="match status" value="1"/>
</dbReference>
<dbReference type="GO" id="GO:0000155">
    <property type="term" value="F:phosphorelay sensor kinase activity"/>
    <property type="evidence" value="ECO:0007669"/>
    <property type="project" value="InterPro"/>
</dbReference>
<name>A0A2K8MKP0_9SPHN</name>
<evidence type="ECO:0000256" key="5">
    <source>
        <dbReference type="ARBA" id="ARBA00022741"/>
    </source>
</evidence>
<evidence type="ECO:0000256" key="7">
    <source>
        <dbReference type="ARBA" id="ARBA00022840"/>
    </source>
</evidence>
<evidence type="ECO:0000256" key="6">
    <source>
        <dbReference type="ARBA" id="ARBA00022777"/>
    </source>
</evidence>
<dbReference type="EC" id="2.7.13.3" evidence="2"/>
<evidence type="ECO:0000256" key="4">
    <source>
        <dbReference type="ARBA" id="ARBA00022679"/>
    </source>
</evidence>
<dbReference type="InterPro" id="IPR035965">
    <property type="entry name" value="PAS-like_dom_sf"/>
</dbReference>
<dbReference type="Gene3D" id="3.30.565.10">
    <property type="entry name" value="Histidine kinase-like ATPase, C-terminal domain"/>
    <property type="match status" value="1"/>
</dbReference>
<evidence type="ECO:0000256" key="1">
    <source>
        <dbReference type="ARBA" id="ARBA00000085"/>
    </source>
</evidence>
<keyword evidence="5" id="KW-0547">Nucleotide-binding</keyword>
<reference evidence="11 12" key="1">
    <citation type="submission" date="2017-11" db="EMBL/GenBank/DDBJ databases">
        <title>Complete genome sequence of Sphingomonas sp. Strain Cra20, a psychrotolerant potential plant growth promoting rhizobacteria.</title>
        <authorList>
            <person name="Luo Y."/>
        </authorList>
    </citation>
    <scope>NUCLEOTIDE SEQUENCE [LARGE SCALE GENOMIC DNA]</scope>
    <source>
        <strain evidence="11 12">Cra20</strain>
    </source>
</reference>
<dbReference type="PROSITE" id="PS50109">
    <property type="entry name" value="HIS_KIN"/>
    <property type="match status" value="1"/>
</dbReference>
<dbReference type="KEGG" id="sphc:CVN68_10280"/>
<dbReference type="Gene3D" id="1.10.287.130">
    <property type="match status" value="1"/>
</dbReference>
<evidence type="ECO:0000256" key="8">
    <source>
        <dbReference type="ARBA" id="ARBA00023012"/>
    </source>
</evidence>
<keyword evidence="6" id="KW-0418">Kinase</keyword>
<dbReference type="GO" id="GO:0005524">
    <property type="term" value="F:ATP binding"/>
    <property type="evidence" value="ECO:0007669"/>
    <property type="project" value="UniProtKB-KW"/>
</dbReference>
<dbReference type="InterPro" id="IPR003594">
    <property type="entry name" value="HATPase_dom"/>
</dbReference>
<dbReference type="SUPFAM" id="SSF55874">
    <property type="entry name" value="ATPase domain of HSP90 chaperone/DNA topoisomerase II/histidine kinase"/>
    <property type="match status" value="1"/>
</dbReference>
<dbReference type="InterPro" id="IPR000014">
    <property type="entry name" value="PAS"/>
</dbReference>
<evidence type="ECO:0000313" key="11">
    <source>
        <dbReference type="EMBL" id="ATY32319.1"/>
    </source>
</evidence>
<sequence>MRITEEARGTRHVQKGSRLALVLTGLAGILPAAILLGWSLQNPWLRGLGNPAVAFQPLLSFIFLLIVGGGLVLLAGHRRAARAFLLLPAALGALVLLHYFAGDFGIGGLLFGDQIVTLHVRNGGVPQLGALSAVTMAVIALYLLSSPRDALRRWAAPLASATLAATLLLVALTLTNQIPLGPRFVGPSALSGVPALLLSMAIIVQSRFADPVQPFTDSPWHTLQKITPAIIVLTILPTLVLVGLREAGKLDDSELYYFIADANLLVVVILLVHVTVRATEQNKRIAVRQAELDSILTVVPDALIVTGQDRVIRAFSAAAQRLWHCTEADACGTRIETLFAARSPDFDALLAEDPGIGKSESGVVTTTGRRSDGSEFPAELRVGAARQDGEVVHAAFVRDLSERFSLEDQVADLGLQLMQLSHQNALGELAGDIAHEINQPLAAASNYASAAAMALEKQQDHARAVEFLREISVHILRAGDIIRKLRSFLSHREVELRREELGEVVNDAVNLLLVGSRKLHALLIEIPASLPAVYVDRIQIQQVLVNLVRNAFEACDQGDSEPLIVIRARAIHDMVEVEITDNGPGLPEGFTERLGERFASSKGGIAGLGIGLNISKRIVEAHGGMLAATNRPGGGASFCFTIPSAAGFETPANEGGTPASSSS</sequence>
<dbReference type="Proteomes" id="UP000229081">
    <property type="component" value="Chromosome"/>
</dbReference>
<feature type="transmembrane region" description="Helical" evidence="9">
    <location>
        <begin position="20"/>
        <end position="38"/>
    </location>
</feature>
<dbReference type="InterPro" id="IPR036097">
    <property type="entry name" value="HisK_dim/P_sf"/>
</dbReference>
<keyword evidence="4" id="KW-0808">Transferase</keyword>
<dbReference type="PANTHER" id="PTHR43065">
    <property type="entry name" value="SENSOR HISTIDINE KINASE"/>
    <property type="match status" value="1"/>
</dbReference>
<feature type="transmembrane region" description="Helical" evidence="9">
    <location>
        <begin position="58"/>
        <end position="76"/>
    </location>
</feature>
<comment type="catalytic activity">
    <reaction evidence="1">
        <text>ATP + protein L-histidine = ADP + protein N-phospho-L-histidine.</text>
        <dbReference type="EC" id="2.7.13.3"/>
    </reaction>
</comment>
<dbReference type="AlphaFoldDB" id="A0A2K8MKP0"/>
<evidence type="ECO:0000256" key="2">
    <source>
        <dbReference type="ARBA" id="ARBA00012438"/>
    </source>
</evidence>
<feature type="transmembrane region" description="Helical" evidence="9">
    <location>
        <begin position="226"/>
        <end position="244"/>
    </location>
</feature>
<evidence type="ECO:0000256" key="3">
    <source>
        <dbReference type="ARBA" id="ARBA00022553"/>
    </source>
</evidence>
<keyword evidence="12" id="KW-1185">Reference proteome</keyword>
<keyword evidence="8" id="KW-0902">Two-component regulatory system</keyword>
<keyword evidence="3" id="KW-0597">Phosphoprotein</keyword>
<dbReference type="SUPFAM" id="SSF47384">
    <property type="entry name" value="Homodimeric domain of signal transducing histidine kinase"/>
    <property type="match status" value="1"/>
</dbReference>
<dbReference type="SMART" id="SM00387">
    <property type="entry name" value="HATPase_c"/>
    <property type="match status" value="1"/>
</dbReference>
<feature type="transmembrane region" description="Helical" evidence="9">
    <location>
        <begin position="125"/>
        <end position="144"/>
    </location>
</feature>
<evidence type="ECO:0000256" key="9">
    <source>
        <dbReference type="SAM" id="Phobius"/>
    </source>
</evidence>
<evidence type="ECO:0000313" key="12">
    <source>
        <dbReference type="Proteomes" id="UP000229081"/>
    </source>
</evidence>
<feature type="domain" description="Histidine kinase" evidence="10">
    <location>
        <begin position="432"/>
        <end position="646"/>
    </location>
</feature>
<dbReference type="PRINTS" id="PR00344">
    <property type="entry name" value="BCTRLSENSOR"/>
</dbReference>
<accession>A0A2K8MKP0</accession>